<sequence length="60" mass="6522">MHDIIARVTPWAGNERAAYAWYCSQPLPSLGNVTAAKLVRAGKAELVCDYLQRISLGGFA</sequence>
<evidence type="ECO:0000259" key="1">
    <source>
        <dbReference type="Pfam" id="PF09722"/>
    </source>
</evidence>
<accession>M2U1Q4</accession>
<gene>
    <name evidence="2" type="ORF">C725_2696</name>
</gene>
<dbReference type="InterPro" id="IPR024467">
    <property type="entry name" value="Xre/MbcA/ParS-like_toxin-bd"/>
</dbReference>
<protein>
    <recommendedName>
        <fullName evidence="1">Antitoxin Xre/MbcA/ParS-like toxin-binding domain-containing protein</fullName>
    </recommendedName>
</protein>
<dbReference type="AlphaFoldDB" id="M2U1Q4"/>
<keyword evidence="3" id="KW-1185">Reference proteome</keyword>
<evidence type="ECO:0000313" key="3">
    <source>
        <dbReference type="Proteomes" id="UP000011717"/>
    </source>
</evidence>
<feature type="domain" description="Antitoxin Xre/MbcA/ParS-like toxin-binding" evidence="1">
    <location>
        <begin position="13"/>
        <end position="54"/>
    </location>
</feature>
<evidence type="ECO:0000313" key="2">
    <source>
        <dbReference type="EMBL" id="EMD81907.1"/>
    </source>
</evidence>
<comment type="caution">
    <text evidence="2">The sequence shown here is derived from an EMBL/GenBank/DDBJ whole genome shotgun (WGS) entry which is preliminary data.</text>
</comment>
<dbReference type="Pfam" id="PF09722">
    <property type="entry name" value="Xre_MbcA_ParS_C"/>
    <property type="match status" value="1"/>
</dbReference>
<reference evidence="2 3" key="1">
    <citation type="journal article" date="2013" name="Genome Announc.">
        <title>Draft Genome Sequence of Strain JLT2015T, Belonging to the Family Sphingomonadaceae of the Alphaproteobacteria.</title>
        <authorList>
            <person name="Tang K."/>
            <person name="Liu K."/>
            <person name="Li S."/>
            <person name="Jiao N."/>
        </authorList>
    </citation>
    <scope>NUCLEOTIDE SEQUENCE [LARGE SCALE GENOMIC DNA]</scope>
    <source>
        <strain evidence="2 3">JLT2015</strain>
    </source>
</reference>
<name>M2U1Q4_9SPHN</name>
<organism evidence="2 3">
    <name type="scientific">Pacificimonas flava</name>
    <dbReference type="NCBI Taxonomy" id="1234595"/>
    <lineage>
        <taxon>Bacteria</taxon>
        <taxon>Pseudomonadati</taxon>
        <taxon>Pseudomonadota</taxon>
        <taxon>Alphaproteobacteria</taxon>
        <taxon>Sphingomonadales</taxon>
        <taxon>Sphingosinicellaceae</taxon>
        <taxon>Pacificimonas</taxon>
    </lineage>
</organism>
<proteinExistence type="predicted"/>
<dbReference type="Proteomes" id="UP000011717">
    <property type="component" value="Unassembled WGS sequence"/>
</dbReference>
<dbReference type="EMBL" id="AMRV01000012">
    <property type="protein sequence ID" value="EMD81907.1"/>
    <property type="molecule type" value="Genomic_DNA"/>
</dbReference>